<dbReference type="PRINTS" id="PR01506">
    <property type="entry name" value="TATBPROTEIN"/>
</dbReference>
<dbReference type="Gene3D" id="1.20.5.3310">
    <property type="match status" value="1"/>
</dbReference>
<dbReference type="Pfam" id="PF02416">
    <property type="entry name" value="TatA_B_E"/>
    <property type="match status" value="1"/>
</dbReference>
<dbReference type="KEGG" id="jde:Jden_0814"/>
<evidence type="ECO:0000256" key="1">
    <source>
        <dbReference type="ARBA" id="ARBA00004167"/>
    </source>
</evidence>
<feature type="region of interest" description="Disordered" evidence="8">
    <location>
        <begin position="107"/>
        <end position="141"/>
    </location>
</feature>
<evidence type="ECO:0000256" key="6">
    <source>
        <dbReference type="ARBA" id="ARBA00023010"/>
    </source>
</evidence>
<protein>
    <submittedName>
        <fullName evidence="9">Sec-independent translocase</fullName>
    </submittedName>
</protein>
<evidence type="ECO:0000256" key="4">
    <source>
        <dbReference type="ARBA" id="ARBA00022927"/>
    </source>
</evidence>
<dbReference type="OrthoDB" id="3267321at2"/>
<dbReference type="EMBL" id="CP001706">
    <property type="protein sequence ID" value="ACV08476.1"/>
    <property type="molecule type" value="Genomic_DNA"/>
</dbReference>
<gene>
    <name evidence="9" type="ordered locus">Jden_0814</name>
</gene>
<evidence type="ECO:0000256" key="7">
    <source>
        <dbReference type="ARBA" id="ARBA00023136"/>
    </source>
</evidence>
<name>C7R2A5_JONDD</name>
<sequence>MFGINGGEFLVILLVVVLVVGPERLPQYTEQLAKFVRGARTFITETKAKVDQELGPEFRDVDWQKLDPRQYDPRRIVRDTLLEDTILDPARHQAAVSAPAAATSAMAAARARSSQAASPPAFPTFTPLPHGTPPPYDPEAT</sequence>
<keyword evidence="2" id="KW-0813">Transport</keyword>
<evidence type="ECO:0000256" key="3">
    <source>
        <dbReference type="ARBA" id="ARBA00022692"/>
    </source>
</evidence>
<evidence type="ECO:0000256" key="2">
    <source>
        <dbReference type="ARBA" id="ARBA00022448"/>
    </source>
</evidence>
<dbReference type="AlphaFoldDB" id="C7R2A5"/>
<feature type="compositionally biased region" description="Low complexity" evidence="8">
    <location>
        <begin position="107"/>
        <end position="119"/>
    </location>
</feature>
<dbReference type="eggNOG" id="COG1826">
    <property type="taxonomic scope" value="Bacteria"/>
</dbReference>
<keyword evidence="10" id="KW-1185">Reference proteome</keyword>
<dbReference type="HOGENOM" id="CLU_086034_2_1_11"/>
<evidence type="ECO:0000256" key="5">
    <source>
        <dbReference type="ARBA" id="ARBA00022989"/>
    </source>
</evidence>
<keyword evidence="4" id="KW-0653">Protein transport</keyword>
<dbReference type="Proteomes" id="UP000000628">
    <property type="component" value="Chromosome"/>
</dbReference>
<proteinExistence type="predicted"/>
<reference evidence="9 10" key="1">
    <citation type="journal article" date="2009" name="Stand. Genomic Sci.">
        <title>Complete genome sequence of Jonesia denitrificans type strain (Prevot 55134).</title>
        <authorList>
            <person name="Pukall R."/>
            <person name="Gehrich-Schroter G."/>
            <person name="Lapidus A."/>
            <person name="Nolan M."/>
            <person name="Glavina Del Rio T."/>
            <person name="Lucas S."/>
            <person name="Chen F."/>
            <person name="Tice H."/>
            <person name="Pitluck S."/>
            <person name="Cheng J.F."/>
            <person name="Copeland A."/>
            <person name="Saunders E."/>
            <person name="Brettin T."/>
            <person name="Detter J.C."/>
            <person name="Bruce D."/>
            <person name="Goodwin L."/>
            <person name="Pati A."/>
            <person name="Ivanova N."/>
            <person name="Mavromatis K."/>
            <person name="Ovchinnikova G."/>
            <person name="Chen A."/>
            <person name="Palaniappan K."/>
            <person name="Land M."/>
            <person name="Hauser L."/>
            <person name="Chang Y.J."/>
            <person name="Jeffries C.D."/>
            <person name="Chain P."/>
            <person name="Goker M."/>
            <person name="Bristow J."/>
            <person name="Eisen J.A."/>
            <person name="Markowitz V."/>
            <person name="Hugenholtz P."/>
            <person name="Kyrpides N.C."/>
            <person name="Klenk H.P."/>
            <person name="Han C."/>
        </authorList>
    </citation>
    <scope>NUCLEOTIDE SEQUENCE [LARGE SCALE GENOMIC DNA]</scope>
    <source>
        <strain evidence="10">ATCC 14870 / DSM 20603 / BCRC 15368 / CIP 55.134 / JCM 11481 / NBRC 15587 / NCTC 10816 / Prevot 55134</strain>
    </source>
</reference>
<dbReference type="InterPro" id="IPR003369">
    <property type="entry name" value="TatA/B/E"/>
</dbReference>
<keyword evidence="7" id="KW-0472">Membrane</keyword>
<dbReference type="STRING" id="471856.Jden_0814"/>
<evidence type="ECO:0000256" key="8">
    <source>
        <dbReference type="SAM" id="MobiDB-lite"/>
    </source>
</evidence>
<evidence type="ECO:0000313" key="10">
    <source>
        <dbReference type="Proteomes" id="UP000000628"/>
    </source>
</evidence>
<keyword evidence="3" id="KW-0812">Transmembrane</keyword>
<accession>C7R2A5</accession>
<evidence type="ECO:0000313" key="9">
    <source>
        <dbReference type="EMBL" id="ACV08476.1"/>
    </source>
</evidence>
<keyword evidence="6" id="KW-0811">Translocation</keyword>
<keyword evidence="5" id="KW-1133">Transmembrane helix</keyword>
<feature type="compositionally biased region" description="Pro residues" evidence="8">
    <location>
        <begin position="130"/>
        <end position="141"/>
    </location>
</feature>
<dbReference type="RefSeq" id="WP_015771104.1">
    <property type="nucleotide sequence ID" value="NC_013174.1"/>
</dbReference>
<organism evidence="9 10">
    <name type="scientific">Jonesia denitrificans (strain ATCC 14870 / DSM 20603 / BCRC 15368 / CIP 55.134 / JCM 11481 / NBRC 15587 / NCTC 10816 / Prevot 55134)</name>
    <name type="common">Listeria denitrificans</name>
    <dbReference type="NCBI Taxonomy" id="471856"/>
    <lineage>
        <taxon>Bacteria</taxon>
        <taxon>Bacillati</taxon>
        <taxon>Actinomycetota</taxon>
        <taxon>Actinomycetes</taxon>
        <taxon>Micrococcales</taxon>
        <taxon>Jonesiaceae</taxon>
        <taxon>Jonesia</taxon>
    </lineage>
</organism>
<comment type="subcellular location">
    <subcellularLocation>
        <location evidence="1">Membrane</location>
        <topology evidence="1">Single-pass membrane protein</topology>
    </subcellularLocation>
</comment>